<keyword evidence="1" id="KW-0732">Signal</keyword>
<dbReference type="AlphaFoldDB" id="A0AAV5NKW8"/>
<dbReference type="PANTHER" id="PTHR30006">
    <property type="entry name" value="THIAMINE-BINDING PERIPLASMIC PROTEIN-RELATED"/>
    <property type="match status" value="1"/>
</dbReference>
<sequence length="408" mass="45954">MNANQNELVILTTFSRDPLIPLVEEFKRLNSGVEVKVVHRPTSSSMKLINNQYIEDIDLVLTSSPLVISRLTMQEKLVDVATSFKAPLSLSTYILPKPNKVVTIGYSGAGVVWNRDYFNNHELPEPMSFASLTDPVYFGHVTMSTPSRSGTTQLMVESILTQYGWNKGWQIIANVGANLATISSRSFGVADSVAAGSIGVGPTIDSYAKNLKRKLDYIDFRHDEDLTLMPTYIGFVKQKTEDAYRQRFVELLLSNEIQTAIQTNTFAKYSVNDTKLLHGKHVVLDLDALMEREHGIIHLYDVLITQQLPQLQDAWLAIIQARKRFASSKLVLIELDHLQKRLFSPPINQSEFLHSMQEIFSTQESGNTHEPEVRAKLAQWQHTVKTQRESTINNVIQSVRDLVQGAAL</sequence>
<gene>
    <name evidence="2" type="ORF">GCM10007932_06160</name>
</gene>
<dbReference type="PANTHER" id="PTHR30006:SF25">
    <property type="entry name" value="PHOSPHOGLYCERATE TRANSPORT REGULATORY PROTEIN PGTC"/>
    <property type="match status" value="1"/>
</dbReference>
<organism evidence="2 3">
    <name type="scientific">Vibrio penaeicida</name>
    <dbReference type="NCBI Taxonomy" id="104609"/>
    <lineage>
        <taxon>Bacteria</taxon>
        <taxon>Pseudomonadati</taxon>
        <taxon>Pseudomonadota</taxon>
        <taxon>Gammaproteobacteria</taxon>
        <taxon>Vibrionales</taxon>
        <taxon>Vibrionaceae</taxon>
        <taxon>Vibrio</taxon>
    </lineage>
</organism>
<dbReference type="EMBL" id="BSNX01000004">
    <property type="protein sequence ID" value="GLQ71256.1"/>
    <property type="molecule type" value="Genomic_DNA"/>
</dbReference>
<evidence type="ECO:0000256" key="1">
    <source>
        <dbReference type="ARBA" id="ARBA00022729"/>
    </source>
</evidence>
<accession>A0AAV5NKW8</accession>
<keyword evidence="3" id="KW-1185">Reference proteome</keyword>
<reference evidence="3" key="1">
    <citation type="journal article" date="2019" name="Int. J. Syst. Evol. Microbiol.">
        <title>The Global Catalogue of Microorganisms (GCM) 10K type strain sequencing project: providing services to taxonomists for standard genome sequencing and annotation.</title>
        <authorList>
            <consortium name="The Broad Institute Genomics Platform"/>
            <consortium name="The Broad Institute Genome Sequencing Center for Infectious Disease"/>
            <person name="Wu L."/>
            <person name="Ma J."/>
        </authorList>
    </citation>
    <scope>NUCLEOTIDE SEQUENCE [LARGE SCALE GENOMIC DNA]</scope>
    <source>
        <strain evidence="3">NBRC 15640</strain>
    </source>
</reference>
<dbReference type="SUPFAM" id="SSF53850">
    <property type="entry name" value="Periplasmic binding protein-like II"/>
    <property type="match status" value="1"/>
</dbReference>
<evidence type="ECO:0000313" key="2">
    <source>
        <dbReference type="EMBL" id="GLQ71256.1"/>
    </source>
</evidence>
<evidence type="ECO:0000313" key="3">
    <source>
        <dbReference type="Proteomes" id="UP001156690"/>
    </source>
</evidence>
<proteinExistence type="predicted"/>
<dbReference type="Gene3D" id="3.40.190.10">
    <property type="entry name" value="Periplasmic binding protein-like II"/>
    <property type="match status" value="2"/>
</dbReference>
<name>A0AAV5NKW8_9VIBR</name>
<comment type="caution">
    <text evidence="2">The sequence shown here is derived from an EMBL/GenBank/DDBJ whole genome shotgun (WGS) entry which is preliminary data.</text>
</comment>
<dbReference type="GO" id="GO:0030288">
    <property type="term" value="C:outer membrane-bounded periplasmic space"/>
    <property type="evidence" value="ECO:0007669"/>
    <property type="project" value="TreeGrafter"/>
</dbReference>
<dbReference type="Proteomes" id="UP001156690">
    <property type="component" value="Unassembled WGS sequence"/>
</dbReference>
<dbReference type="Pfam" id="PF13343">
    <property type="entry name" value="SBP_bac_6"/>
    <property type="match status" value="1"/>
</dbReference>
<protein>
    <submittedName>
        <fullName evidence="2">Phosphoglycerate transport regulatory protein PgtC</fullName>
    </submittedName>
</protein>